<protein>
    <submittedName>
        <fullName evidence="2">Putative secreted protein</fullName>
    </submittedName>
</protein>
<feature type="region of interest" description="Disordered" evidence="1">
    <location>
        <begin position="116"/>
        <end position="144"/>
    </location>
</feature>
<sequence length="163" mass="18682">MQHHRLRSYILQLAVLQAPQDVLCSVGPDTEVEAVHRHELLVPVVSELQRLQYTVTDEHDVRILVLAFGDEVFVDAHPSVVTVQVLADSRHSRFAHFRYPPVLLVFALLLTRTRKTRQEQTRTRPGPTAQQKSGTADRTNVRRSQRKITVNERTLVVVTFCEQ</sequence>
<name>A0A2M4B5E9_9DIPT</name>
<feature type="compositionally biased region" description="Polar residues" evidence="1">
    <location>
        <begin position="128"/>
        <end position="138"/>
    </location>
</feature>
<proteinExistence type="predicted"/>
<reference evidence="2" key="1">
    <citation type="submission" date="2018-01" db="EMBL/GenBank/DDBJ databases">
        <title>An insight into the sialome of Amazonian anophelines.</title>
        <authorList>
            <person name="Ribeiro J.M."/>
            <person name="Scarpassa V."/>
            <person name="Calvo E."/>
        </authorList>
    </citation>
    <scope>NUCLEOTIDE SEQUENCE</scope>
    <source>
        <tissue evidence="2">Salivary glands</tissue>
    </source>
</reference>
<evidence type="ECO:0000313" key="2">
    <source>
        <dbReference type="EMBL" id="MBW48283.1"/>
    </source>
</evidence>
<evidence type="ECO:0000256" key="1">
    <source>
        <dbReference type="SAM" id="MobiDB-lite"/>
    </source>
</evidence>
<organism evidence="2">
    <name type="scientific">Anopheles triannulatus</name>
    <dbReference type="NCBI Taxonomy" id="58253"/>
    <lineage>
        <taxon>Eukaryota</taxon>
        <taxon>Metazoa</taxon>
        <taxon>Ecdysozoa</taxon>
        <taxon>Arthropoda</taxon>
        <taxon>Hexapoda</taxon>
        <taxon>Insecta</taxon>
        <taxon>Pterygota</taxon>
        <taxon>Neoptera</taxon>
        <taxon>Endopterygota</taxon>
        <taxon>Diptera</taxon>
        <taxon>Nematocera</taxon>
        <taxon>Culicoidea</taxon>
        <taxon>Culicidae</taxon>
        <taxon>Anophelinae</taxon>
        <taxon>Anopheles</taxon>
    </lineage>
</organism>
<dbReference type="EMBL" id="GGFK01014962">
    <property type="protein sequence ID" value="MBW48283.1"/>
    <property type="molecule type" value="Transcribed_RNA"/>
</dbReference>
<accession>A0A2M4B5E9</accession>
<dbReference type="AlphaFoldDB" id="A0A2M4B5E9"/>